<evidence type="ECO:0000256" key="2">
    <source>
        <dbReference type="SAM" id="Phobius"/>
    </source>
</evidence>
<keyword evidence="2" id="KW-0812">Transmembrane</keyword>
<dbReference type="InterPro" id="IPR005625">
    <property type="entry name" value="PepSY-ass_TM"/>
</dbReference>
<feature type="compositionally biased region" description="Low complexity" evidence="1">
    <location>
        <begin position="237"/>
        <end position="248"/>
    </location>
</feature>
<reference evidence="3 4" key="1">
    <citation type="submission" date="2017-02" db="EMBL/GenBank/DDBJ databases">
        <title>Arcobacter lacus sp. nov., a new species isolated from reclaimed water.</title>
        <authorList>
            <person name="Figueras M.J."/>
            <person name="Perez-Cataluna A."/>
            <person name="Salas-Masso N."/>
        </authorList>
    </citation>
    <scope>NUCLEOTIDE SEQUENCE [LARGE SCALE GENOMIC DNA]</scope>
    <source>
        <strain evidence="3 4">RW43-9</strain>
    </source>
</reference>
<sequence>MHKKLWFKIHWILGVVAGVFLLLIGVSGAILSFQKEITKFINQDSFYITVPENKARLSTTELLNNFQTKFPEAKISGITFSSDVESSSIISVESKDKNARGGKRYYVNPYDGEILPDVKGNEFFTFIRMFHRWFALEGDLRAIGKQVVAISTICLIILSITGLIIYWPRVKRSFFKSFTFSFKHNGRAFLSTMHSAVGMWVLIFYLLASLTGLYWSYDWYNTMLYKIAGVEKPVRNQQQPNQQNMQKMQGEKSQNNRPEKATNENDEDEVQTQKGQRPDRVNNEQKTQWDRGQNSDNQVREIPKPNFENHEKAVLLFNNFVQRAYSNASVTFPQKGTVYKFNYLDANATHFRETNSLEVDINTEKMIKHDRFENLGLNEQLLKSILPLHSGEYFGIIGQTLMFISCLLMILFTVTGYMLYINRHKKKNSKTQKQKI</sequence>
<feature type="transmembrane region" description="Helical" evidence="2">
    <location>
        <begin position="396"/>
        <end position="420"/>
    </location>
</feature>
<gene>
    <name evidence="3" type="ORF">B0175_00270</name>
</gene>
<protein>
    <submittedName>
        <fullName evidence="3">Sulfite reductase</fullName>
    </submittedName>
</protein>
<keyword evidence="2" id="KW-1133">Transmembrane helix</keyword>
<comment type="caution">
    <text evidence="3">The sequence shown here is derived from an EMBL/GenBank/DDBJ whole genome shotgun (WGS) entry which is preliminary data.</text>
</comment>
<feature type="region of interest" description="Disordered" evidence="1">
    <location>
        <begin position="237"/>
        <end position="302"/>
    </location>
</feature>
<dbReference type="Pfam" id="PF03929">
    <property type="entry name" value="PepSY_TM"/>
    <property type="match status" value="1"/>
</dbReference>
<name>A0ABX5JL16_9BACT</name>
<keyword evidence="4" id="KW-1185">Reference proteome</keyword>
<dbReference type="PANTHER" id="PTHR34219">
    <property type="entry name" value="IRON-REGULATED INNER MEMBRANE PROTEIN-RELATED"/>
    <property type="match status" value="1"/>
</dbReference>
<feature type="transmembrane region" description="Helical" evidence="2">
    <location>
        <begin position="188"/>
        <end position="215"/>
    </location>
</feature>
<feature type="compositionally biased region" description="Basic and acidic residues" evidence="1">
    <location>
        <begin position="276"/>
        <end position="289"/>
    </location>
</feature>
<evidence type="ECO:0000313" key="3">
    <source>
        <dbReference type="EMBL" id="PUE67453.1"/>
    </source>
</evidence>
<dbReference type="Proteomes" id="UP000251311">
    <property type="component" value="Unassembled WGS sequence"/>
</dbReference>
<keyword evidence="2" id="KW-0472">Membrane</keyword>
<organism evidence="3 4">
    <name type="scientific">Arcobacter lacus</name>
    <dbReference type="NCBI Taxonomy" id="1912876"/>
    <lineage>
        <taxon>Bacteria</taxon>
        <taxon>Pseudomonadati</taxon>
        <taxon>Campylobacterota</taxon>
        <taxon>Epsilonproteobacteria</taxon>
        <taxon>Campylobacterales</taxon>
        <taxon>Arcobacteraceae</taxon>
        <taxon>Arcobacter</taxon>
    </lineage>
</organism>
<accession>A0ABX5JL16</accession>
<proteinExistence type="predicted"/>
<feature type="transmembrane region" description="Helical" evidence="2">
    <location>
        <begin position="147"/>
        <end position="167"/>
    </location>
</feature>
<evidence type="ECO:0000256" key="1">
    <source>
        <dbReference type="SAM" id="MobiDB-lite"/>
    </source>
</evidence>
<dbReference type="RefSeq" id="WP_108526749.1">
    <property type="nucleotide sequence ID" value="NZ_MUXF01000001.1"/>
</dbReference>
<evidence type="ECO:0000313" key="4">
    <source>
        <dbReference type="Proteomes" id="UP000251311"/>
    </source>
</evidence>
<dbReference type="EMBL" id="MUXF01000001">
    <property type="protein sequence ID" value="PUE67453.1"/>
    <property type="molecule type" value="Genomic_DNA"/>
</dbReference>
<dbReference type="PANTHER" id="PTHR34219:SF3">
    <property type="entry name" value="BLL7967 PROTEIN"/>
    <property type="match status" value="1"/>
</dbReference>